<dbReference type="STRING" id="653733.Selin_1755"/>
<feature type="domain" description="Radical SAM core" evidence="6">
    <location>
        <begin position="10"/>
        <end position="243"/>
    </location>
</feature>
<dbReference type="SUPFAM" id="SSF102114">
    <property type="entry name" value="Radical SAM enzymes"/>
    <property type="match status" value="1"/>
</dbReference>
<name>E6W164_DESIS</name>
<dbReference type="KEGG" id="din:Selin_1755"/>
<evidence type="ECO:0000259" key="6">
    <source>
        <dbReference type="PROSITE" id="PS51918"/>
    </source>
</evidence>
<protein>
    <submittedName>
        <fullName evidence="7">Radical SAM domain protein</fullName>
    </submittedName>
</protein>
<evidence type="ECO:0000256" key="4">
    <source>
        <dbReference type="ARBA" id="ARBA00023004"/>
    </source>
</evidence>
<dbReference type="InterPro" id="IPR023404">
    <property type="entry name" value="rSAM_horseshoe"/>
</dbReference>
<dbReference type="SFLD" id="SFLDG01095">
    <property type="entry name" value="Uncharacterised_Radical_SAM_Su"/>
    <property type="match status" value="1"/>
</dbReference>
<dbReference type="InParanoid" id="E6W164"/>
<dbReference type="EMBL" id="CP002432">
    <property type="protein sequence ID" value="ADU66484.1"/>
    <property type="molecule type" value="Genomic_DNA"/>
</dbReference>
<keyword evidence="4" id="KW-0408">Iron</keyword>
<dbReference type="PROSITE" id="PS51918">
    <property type="entry name" value="RADICAL_SAM"/>
    <property type="match status" value="1"/>
</dbReference>
<dbReference type="eggNOG" id="COG1032">
    <property type="taxonomic scope" value="Bacteria"/>
</dbReference>
<organism evidence="7 8">
    <name type="scientific">Desulfurispirillum indicum (strain ATCC BAA-1389 / DSM 22839 / S5)</name>
    <dbReference type="NCBI Taxonomy" id="653733"/>
    <lineage>
        <taxon>Bacteria</taxon>
        <taxon>Pseudomonadati</taxon>
        <taxon>Chrysiogenota</taxon>
        <taxon>Chrysiogenia</taxon>
        <taxon>Chrysiogenales</taxon>
        <taxon>Chrysiogenaceae</taxon>
        <taxon>Desulfurispirillum</taxon>
    </lineage>
</organism>
<keyword evidence="5" id="KW-0411">Iron-sulfur</keyword>
<dbReference type="PANTHER" id="PTHR43409">
    <property type="entry name" value="ANAEROBIC MAGNESIUM-PROTOPORPHYRIN IX MONOMETHYL ESTER CYCLASE-RELATED"/>
    <property type="match status" value="1"/>
</dbReference>
<dbReference type="HOGENOM" id="CLU_044464_1_0_0"/>
<evidence type="ECO:0000313" key="7">
    <source>
        <dbReference type="EMBL" id="ADU66484.1"/>
    </source>
</evidence>
<dbReference type="CDD" id="cd01335">
    <property type="entry name" value="Radical_SAM"/>
    <property type="match status" value="1"/>
</dbReference>
<evidence type="ECO:0000313" key="8">
    <source>
        <dbReference type="Proteomes" id="UP000002572"/>
    </source>
</evidence>
<dbReference type="Pfam" id="PF04055">
    <property type="entry name" value="Radical_SAM"/>
    <property type="match status" value="1"/>
</dbReference>
<dbReference type="InterPro" id="IPR006638">
    <property type="entry name" value="Elp3/MiaA/NifB-like_rSAM"/>
</dbReference>
<dbReference type="Proteomes" id="UP000002572">
    <property type="component" value="Chromosome"/>
</dbReference>
<accession>E6W164</accession>
<reference evidence="7 8" key="1">
    <citation type="submission" date="2010-12" db="EMBL/GenBank/DDBJ databases">
        <title>Complete sequence of Desulfurispirillum indicum S5.</title>
        <authorList>
            <consortium name="US DOE Joint Genome Institute"/>
            <person name="Lucas S."/>
            <person name="Copeland A."/>
            <person name="Lapidus A."/>
            <person name="Cheng J.-F."/>
            <person name="Goodwin L."/>
            <person name="Pitluck S."/>
            <person name="Chertkov O."/>
            <person name="Held B."/>
            <person name="Detter J.C."/>
            <person name="Han C."/>
            <person name="Tapia R."/>
            <person name="Land M."/>
            <person name="Hauser L."/>
            <person name="Kyrpides N."/>
            <person name="Ivanova N."/>
            <person name="Mikhailova N."/>
            <person name="Haggblom M."/>
            <person name="Rauschenbach I."/>
            <person name="Bini E."/>
            <person name="Woyke T."/>
        </authorList>
    </citation>
    <scope>NUCLEOTIDE SEQUENCE [LARGE SCALE GENOMIC DNA]</scope>
    <source>
        <strain evidence="8">ATCC BAA-1389 / DSM 22839 / S5</strain>
    </source>
</reference>
<dbReference type="AlphaFoldDB" id="E6W164"/>
<evidence type="ECO:0000256" key="2">
    <source>
        <dbReference type="ARBA" id="ARBA00022691"/>
    </source>
</evidence>
<dbReference type="OrthoDB" id="9777636at2"/>
<proteinExistence type="predicted"/>
<dbReference type="Gene3D" id="3.80.30.20">
    <property type="entry name" value="tm_1862 like domain"/>
    <property type="match status" value="1"/>
</dbReference>
<evidence type="ECO:0000256" key="3">
    <source>
        <dbReference type="ARBA" id="ARBA00022723"/>
    </source>
</evidence>
<gene>
    <name evidence="7" type="ordered locus">Selin_1755</name>
</gene>
<keyword evidence="2" id="KW-0949">S-adenosyl-L-methionine</keyword>
<keyword evidence="3" id="KW-0479">Metal-binding</keyword>
<dbReference type="PANTHER" id="PTHR43409:SF4">
    <property type="entry name" value="RADICAL SAM SUPERFAMILY PROTEIN"/>
    <property type="match status" value="1"/>
</dbReference>
<keyword evidence="8" id="KW-1185">Reference proteome</keyword>
<sequence length="291" mass="32954">MLTYSQPLYRPPSEARSLIFQITHGCSHNACTFCGMYTDKRFRMKPLETVLEEIQNIPAAYAATVRRVFLADGDATIYPTEKLTPILDALNAHFPALQRISAYVGRKALRAKTPEQWRELRQRKLSLLYFGLESGNEEVLELMNKGGSAAEAASLCQVVQQQGIALSVMVVLGGGGRRLAREHALDTARWVNQVNPRYLSLLTLFLRRNTSLFEQLEQPTWGSLAEETITLIQHIKGKNIIFRANHISNLVDLSGTLPRDRERLLSGLEAHRQKLLKSRAYDTVPEFYEEL</sequence>
<comment type="cofactor">
    <cofactor evidence="1">
        <name>[4Fe-4S] cluster</name>
        <dbReference type="ChEBI" id="CHEBI:49883"/>
    </cofactor>
</comment>
<dbReference type="SMART" id="SM00729">
    <property type="entry name" value="Elp3"/>
    <property type="match status" value="1"/>
</dbReference>
<dbReference type="RefSeq" id="WP_013506364.1">
    <property type="nucleotide sequence ID" value="NC_014836.1"/>
</dbReference>
<evidence type="ECO:0000256" key="5">
    <source>
        <dbReference type="ARBA" id="ARBA00023014"/>
    </source>
</evidence>
<dbReference type="InterPro" id="IPR007197">
    <property type="entry name" value="rSAM"/>
</dbReference>
<evidence type="ECO:0000256" key="1">
    <source>
        <dbReference type="ARBA" id="ARBA00001966"/>
    </source>
</evidence>
<dbReference type="GO" id="GO:0051536">
    <property type="term" value="F:iron-sulfur cluster binding"/>
    <property type="evidence" value="ECO:0007669"/>
    <property type="project" value="UniProtKB-KW"/>
</dbReference>
<dbReference type="GO" id="GO:0003824">
    <property type="term" value="F:catalytic activity"/>
    <property type="evidence" value="ECO:0007669"/>
    <property type="project" value="InterPro"/>
</dbReference>
<dbReference type="GO" id="GO:0046872">
    <property type="term" value="F:metal ion binding"/>
    <property type="evidence" value="ECO:0007669"/>
    <property type="project" value="UniProtKB-KW"/>
</dbReference>
<dbReference type="InterPro" id="IPR058240">
    <property type="entry name" value="rSAM_sf"/>
</dbReference>
<dbReference type="InterPro" id="IPR051198">
    <property type="entry name" value="BchE-like"/>
</dbReference>
<dbReference type="SFLD" id="SFLDG01082">
    <property type="entry name" value="B12-binding_domain_containing"/>
    <property type="match status" value="1"/>
</dbReference>
<dbReference type="SFLD" id="SFLDS00029">
    <property type="entry name" value="Radical_SAM"/>
    <property type="match status" value="1"/>
</dbReference>